<dbReference type="GO" id="GO:0000492">
    <property type="term" value="P:box C/D snoRNP assembly"/>
    <property type="evidence" value="ECO:0007669"/>
    <property type="project" value="TreeGrafter"/>
</dbReference>
<keyword evidence="1" id="KW-1017">Isopeptide bond</keyword>
<dbReference type="Pfam" id="PF04438">
    <property type="entry name" value="zf-HIT"/>
    <property type="match status" value="1"/>
</dbReference>
<feature type="region of interest" description="Disordered" evidence="14">
    <location>
        <begin position="306"/>
        <end position="360"/>
    </location>
</feature>
<evidence type="ECO:0000256" key="13">
    <source>
        <dbReference type="PROSITE-ProRule" id="PRU00453"/>
    </source>
</evidence>
<keyword evidence="3" id="KW-0597">Phosphoprotein</keyword>
<evidence type="ECO:0000256" key="6">
    <source>
        <dbReference type="ARBA" id="ARBA00022833"/>
    </source>
</evidence>
<feature type="compositionally biased region" description="Acidic residues" evidence="14">
    <location>
        <begin position="312"/>
        <end position="330"/>
    </location>
</feature>
<keyword evidence="5 13" id="KW-0863">Zinc-finger</keyword>
<evidence type="ECO:0000256" key="11">
    <source>
        <dbReference type="ARBA" id="ARBA00068630"/>
    </source>
</evidence>
<dbReference type="PANTHER" id="PTHR13483:SF3">
    <property type="entry name" value="BOX C_D SNORNA PROTEIN 1"/>
    <property type="match status" value="1"/>
</dbReference>
<dbReference type="OrthoDB" id="272357at2759"/>
<dbReference type="SUPFAM" id="SSF144232">
    <property type="entry name" value="HIT/MYND zinc finger-like"/>
    <property type="match status" value="1"/>
</dbReference>
<dbReference type="InterPro" id="IPR057721">
    <property type="entry name" value="BCD1_alpha/beta"/>
</dbReference>
<dbReference type="FunFam" id="3.30.60.190:FF:000001">
    <property type="entry name" value="box C/D snoRNA protein 1"/>
    <property type="match status" value="1"/>
</dbReference>
<dbReference type="GO" id="GO:0008270">
    <property type="term" value="F:zinc ion binding"/>
    <property type="evidence" value="ECO:0007669"/>
    <property type="project" value="UniProtKB-UniRule"/>
</dbReference>
<dbReference type="GO" id="GO:0048254">
    <property type="term" value="P:snoRNA localization"/>
    <property type="evidence" value="ECO:0007669"/>
    <property type="project" value="TreeGrafter"/>
</dbReference>
<dbReference type="GO" id="GO:0005634">
    <property type="term" value="C:nucleus"/>
    <property type="evidence" value="ECO:0007669"/>
    <property type="project" value="TreeGrafter"/>
</dbReference>
<evidence type="ECO:0000256" key="12">
    <source>
        <dbReference type="ARBA" id="ARBA00077531"/>
    </source>
</evidence>
<evidence type="ECO:0000256" key="14">
    <source>
        <dbReference type="SAM" id="MobiDB-lite"/>
    </source>
</evidence>
<comment type="similarity">
    <text evidence="9">Belongs to the BCD1 family.</text>
</comment>
<keyword evidence="17" id="KW-1185">Reference proteome</keyword>
<sequence length="360" mass="40983">MESFIVSKSEHDDSVEEVKRKKRKISLANCGTCGAEEAKYRCPGCLKHSCSLPCVKKHKSESGCSGTRDKTAFVPISKFDEMSLLSDYRFLEDTGRLVDSTHRDPLVQRPLTTKYTKMMMRKAHSFNLRLKLLPPGFSRRCENSTFFHKKAEQFFWHLKLLFPQSAAEYTQYRVPDDRTLQQVLSPYIHPTESEPVRRQRLKAYVLAPPDQVKVFMKVENRSSNCARYHELDVQKTLRENLRFKLVVEYPQFHITLREHCKNYPLFTPESRAGPWITTATKPAWPGDEGGDVTSYAELTGTVPSCGDRAACGDDDDDEMEEGEIRDEEYNPADTAPPSSTGVKPAHTAPPPGMELNLQTL</sequence>
<evidence type="ECO:0000256" key="2">
    <source>
        <dbReference type="ARBA" id="ARBA00022517"/>
    </source>
</evidence>
<protein>
    <recommendedName>
        <fullName evidence="11">Box C/D snoRNA protein 1</fullName>
    </recommendedName>
    <alternativeName>
        <fullName evidence="12">Zinc finger HIT domain-containing protein 6</fullName>
    </alternativeName>
</protein>
<proteinExistence type="inferred from homology"/>
<evidence type="ECO:0000256" key="3">
    <source>
        <dbReference type="ARBA" id="ARBA00022553"/>
    </source>
</evidence>
<organism evidence="16 17">
    <name type="scientific">Synaphobranchus kaupii</name>
    <name type="common">Kaup's arrowtooth eel</name>
    <dbReference type="NCBI Taxonomy" id="118154"/>
    <lineage>
        <taxon>Eukaryota</taxon>
        <taxon>Metazoa</taxon>
        <taxon>Chordata</taxon>
        <taxon>Craniata</taxon>
        <taxon>Vertebrata</taxon>
        <taxon>Euteleostomi</taxon>
        <taxon>Actinopterygii</taxon>
        <taxon>Neopterygii</taxon>
        <taxon>Teleostei</taxon>
        <taxon>Anguilliformes</taxon>
        <taxon>Synaphobranchidae</taxon>
        <taxon>Synaphobranchus</taxon>
    </lineage>
</organism>
<dbReference type="PANTHER" id="PTHR13483">
    <property type="entry name" value="BOX C_D SNORNA PROTEIN 1-RELATED"/>
    <property type="match status" value="1"/>
</dbReference>
<dbReference type="PROSITE" id="PS51083">
    <property type="entry name" value="ZF_HIT"/>
    <property type="match status" value="1"/>
</dbReference>
<evidence type="ECO:0000256" key="1">
    <source>
        <dbReference type="ARBA" id="ARBA00022499"/>
    </source>
</evidence>
<comment type="subunit">
    <text evidence="10">Interacts with FBL, SNU13, NOP58, NUFIP1, RUVBL1, RUVBL2 and TAF9. Interacts (via HIT-type zinc finger) with the RUVBL1/RUVBL2 complex in the presence of ADP.</text>
</comment>
<comment type="caution">
    <text evidence="16">The sequence shown here is derived from an EMBL/GenBank/DDBJ whole genome shotgun (WGS) entry which is preliminary data.</text>
</comment>
<evidence type="ECO:0000256" key="9">
    <source>
        <dbReference type="ARBA" id="ARBA00049654"/>
    </source>
</evidence>
<evidence type="ECO:0000313" key="17">
    <source>
        <dbReference type="Proteomes" id="UP001152622"/>
    </source>
</evidence>
<dbReference type="InterPro" id="IPR051639">
    <property type="entry name" value="BCD1"/>
</dbReference>
<evidence type="ECO:0000256" key="10">
    <source>
        <dbReference type="ARBA" id="ARBA00061949"/>
    </source>
</evidence>
<feature type="domain" description="HIT-type" evidence="15">
    <location>
        <begin position="30"/>
        <end position="64"/>
    </location>
</feature>
<dbReference type="GO" id="GO:0070761">
    <property type="term" value="C:pre-snoRNP complex"/>
    <property type="evidence" value="ECO:0007669"/>
    <property type="project" value="TreeGrafter"/>
</dbReference>
<keyword evidence="6" id="KW-0862">Zinc</keyword>
<dbReference type="EMBL" id="JAINUF010000025">
    <property type="protein sequence ID" value="KAJ8332502.1"/>
    <property type="molecule type" value="Genomic_DNA"/>
</dbReference>
<dbReference type="CDD" id="cd23023">
    <property type="entry name" value="zf-HIT_BCD1"/>
    <property type="match status" value="1"/>
</dbReference>
<dbReference type="GO" id="GO:0000463">
    <property type="term" value="P:maturation of LSU-rRNA from tricistronic rRNA transcript (SSU-rRNA, 5.8S rRNA, LSU-rRNA)"/>
    <property type="evidence" value="ECO:0007669"/>
    <property type="project" value="TreeGrafter"/>
</dbReference>
<accession>A0A9Q1E5B8</accession>
<dbReference type="AlphaFoldDB" id="A0A9Q1E5B8"/>
<evidence type="ECO:0000313" key="16">
    <source>
        <dbReference type="EMBL" id="KAJ8332502.1"/>
    </source>
</evidence>
<evidence type="ECO:0000259" key="15">
    <source>
        <dbReference type="PROSITE" id="PS51083"/>
    </source>
</evidence>
<keyword evidence="4" id="KW-0479">Metal-binding</keyword>
<keyword evidence="7" id="KW-0832">Ubl conjugation</keyword>
<gene>
    <name evidence="16" type="ORF">SKAU_G00422910</name>
</gene>
<dbReference type="Gene3D" id="3.30.60.190">
    <property type="match status" value="1"/>
</dbReference>
<name>A0A9Q1E5B8_SYNKA</name>
<comment type="function">
    <text evidence="8">Required for box C/D snoRNAs accumulation involved in snoRNA processing, snoRNA transport to the nucleolus and ribosome biogenesis.</text>
</comment>
<dbReference type="Pfam" id="PF25790">
    <property type="entry name" value="BCD1"/>
    <property type="match status" value="1"/>
</dbReference>
<evidence type="ECO:0000256" key="5">
    <source>
        <dbReference type="ARBA" id="ARBA00022771"/>
    </source>
</evidence>
<dbReference type="InterPro" id="IPR007529">
    <property type="entry name" value="Znf_HIT"/>
</dbReference>
<evidence type="ECO:0000256" key="7">
    <source>
        <dbReference type="ARBA" id="ARBA00022843"/>
    </source>
</evidence>
<evidence type="ECO:0000256" key="4">
    <source>
        <dbReference type="ARBA" id="ARBA00022723"/>
    </source>
</evidence>
<dbReference type="Proteomes" id="UP001152622">
    <property type="component" value="Unassembled WGS sequence"/>
</dbReference>
<keyword evidence="2" id="KW-0690">Ribosome biogenesis</keyword>
<evidence type="ECO:0000256" key="8">
    <source>
        <dbReference type="ARBA" id="ARBA00049598"/>
    </source>
</evidence>
<reference evidence="16" key="1">
    <citation type="journal article" date="2023" name="Science">
        <title>Genome structures resolve the early diversification of teleost fishes.</title>
        <authorList>
            <person name="Parey E."/>
            <person name="Louis A."/>
            <person name="Montfort J."/>
            <person name="Bouchez O."/>
            <person name="Roques C."/>
            <person name="Iampietro C."/>
            <person name="Lluch J."/>
            <person name="Castinel A."/>
            <person name="Donnadieu C."/>
            <person name="Desvignes T."/>
            <person name="Floi Bucao C."/>
            <person name="Jouanno E."/>
            <person name="Wen M."/>
            <person name="Mejri S."/>
            <person name="Dirks R."/>
            <person name="Jansen H."/>
            <person name="Henkel C."/>
            <person name="Chen W.J."/>
            <person name="Zahm M."/>
            <person name="Cabau C."/>
            <person name="Klopp C."/>
            <person name="Thompson A.W."/>
            <person name="Robinson-Rechavi M."/>
            <person name="Braasch I."/>
            <person name="Lecointre G."/>
            <person name="Bobe J."/>
            <person name="Postlethwait J.H."/>
            <person name="Berthelot C."/>
            <person name="Roest Crollius H."/>
            <person name="Guiguen Y."/>
        </authorList>
    </citation>
    <scope>NUCLEOTIDE SEQUENCE</scope>
    <source>
        <strain evidence="16">WJC10195</strain>
    </source>
</reference>